<evidence type="ECO:0000313" key="2">
    <source>
        <dbReference type="EMBL" id="CAL1697060.1"/>
    </source>
</evidence>
<dbReference type="EMBL" id="OZ037944">
    <property type="protein sequence ID" value="CAL1697060.1"/>
    <property type="molecule type" value="Genomic_DNA"/>
</dbReference>
<keyword evidence="3" id="KW-1185">Reference proteome</keyword>
<feature type="compositionally biased region" description="Polar residues" evidence="1">
    <location>
        <begin position="401"/>
        <end position="417"/>
    </location>
</feature>
<feature type="region of interest" description="Disordered" evidence="1">
    <location>
        <begin position="46"/>
        <end position="334"/>
    </location>
</feature>
<feature type="compositionally biased region" description="Polar residues" evidence="1">
    <location>
        <begin position="446"/>
        <end position="459"/>
    </location>
</feature>
<feature type="compositionally biased region" description="Low complexity" evidence="1">
    <location>
        <begin position="160"/>
        <end position="170"/>
    </location>
</feature>
<organism evidence="2 3">
    <name type="scientific">Somion occarium</name>
    <dbReference type="NCBI Taxonomy" id="3059160"/>
    <lineage>
        <taxon>Eukaryota</taxon>
        <taxon>Fungi</taxon>
        <taxon>Dikarya</taxon>
        <taxon>Basidiomycota</taxon>
        <taxon>Agaricomycotina</taxon>
        <taxon>Agaricomycetes</taxon>
        <taxon>Polyporales</taxon>
        <taxon>Cerrenaceae</taxon>
        <taxon>Somion</taxon>
    </lineage>
</organism>
<sequence>MRSVDSDFPDRIFTKLCRYCQEMVRKSRQPLHDRADNKLYNTRDLPQESRAAHQPNLSQSSAQQLASLRDLQLAAASSSREPPEVAAARGSSSPSSLGATGAHTTDASTSQTRRRRETRETSRTLAGAQGSSRSRQPPSTDATDPAIAATRSNAPTDFTSKSMSSTPSVSQAHHQQSYPVQAGHPVGTQQQSVQRTRPPSTSQPASSQYSAYTSSHTSTVPFTSSQRAGDASGILQPGTVHDDRSRMGSQVLPQSQQARHHAPAPLYRFGSIDPGVEPSSHSGQASAQNASLVPSAQYTPGAVRQRASEQGIPPIPSAQAAHPERRMHVNPGVSSASASVSASIFAHHPLPSAVLTSGTSTYSPQQQQPGFYPSSTVAAGPSGPFNAHPGSSSHAGALHLGTSQGPASTNPTNVGSFPNLQQQFYNQNAGTLHDMTTLANALPAVPTSSSTSHTASYPPQRQIVVPPQSHGRPPLPPGQPQHNAANQYHPSSTRPPPSGNNYYNSAR</sequence>
<feature type="compositionally biased region" description="Polar residues" evidence="1">
    <location>
        <begin position="247"/>
        <end position="257"/>
    </location>
</feature>
<feature type="compositionally biased region" description="Polar residues" evidence="1">
    <location>
        <begin position="187"/>
        <end position="227"/>
    </location>
</feature>
<gene>
    <name evidence="2" type="ORF">GFSPODELE1_LOCUS1459</name>
</gene>
<feature type="compositionally biased region" description="Polar residues" evidence="1">
    <location>
        <begin position="356"/>
        <end position="377"/>
    </location>
</feature>
<reference evidence="3" key="1">
    <citation type="submission" date="2024-04" db="EMBL/GenBank/DDBJ databases">
        <authorList>
            <person name="Shaw F."/>
            <person name="Minotto A."/>
        </authorList>
    </citation>
    <scope>NUCLEOTIDE SEQUENCE [LARGE SCALE GENOMIC DNA]</scope>
</reference>
<feature type="region of interest" description="Disordered" evidence="1">
    <location>
        <begin position="444"/>
        <end position="507"/>
    </location>
</feature>
<feature type="compositionally biased region" description="Polar residues" evidence="1">
    <location>
        <begin position="129"/>
        <end position="142"/>
    </location>
</feature>
<feature type="compositionally biased region" description="Polar residues" evidence="1">
    <location>
        <begin position="150"/>
        <end position="159"/>
    </location>
</feature>
<accession>A0ABP1CMZ7</accession>
<dbReference type="Proteomes" id="UP001497453">
    <property type="component" value="Chromosome 1"/>
</dbReference>
<evidence type="ECO:0000256" key="1">
    <source>
        <dbReference type="SAM" id="MobiDB-lite"/>
    </source>
</evidence>
<feature type="region of interest" description="Disordered" evidence="1">
    <location>
        <begin position="356"/>
        <end position="417"/>
    </location>
</feature>
<name>A0ABP1CMZ7_9APHY</name>
<feature type="compositionally biased region" description="Polar residues" evidence="1">
    <location>
        <begin position="279"/>
        <end position="298"/>
    </location>
</feature>
<feature type="compositionally biased region" description="Polar residues" evidence="1">
    <location>
        <begin position="480"/>
        <end position="492"/>
    </location>
</feature>
<protein>
    <submittedName>
        <fullName evidence="2">Uncharacterized protein</fullName>
    </submittedName>
</protein>
<feature type="compositionally biased region" description="Low complexity" evidence="1">
    <location>
        <begin position="57"/>
        <end position="79"/>
    </location>
</feature>
<feature type="compositionally biased region" description="Polar residues" evidence="1">
    <location>
        <begin position="90"/>
        <end position="107"/>
    </location>
</feature>
<proteinExistence type="predicted"/>
<evidence type="ECO:0000313" key="3">
    <source>
        <dbReference type="Proteomes" id="UP001497453"/>
    </source>
</evidence>